<comment type="function">
    <text evidence="7">Involved in DNA repair and RecF pathway recombination.</text>
</comment>
<dbReference type="SUPFAM" id="SSF57863">
    <property type="entry name" value="ArfGap/RecO-like zinc finger"/>
    <property type="match status" value="1"/>
</dbReference>
<evidence type="ECO:0000256" key="1">
    <source>
        <dbReference type="ARBA" id="ARBA00007452"/>
    </source>
</evidence>
<dbReference type="InterPro" id="IPR022572">
    <property type="entry name" value="DNA_rep/recomb_RecO_N"/>
</dbReference>
<keyword evidence="5 7" id="KW-0234">DNA repair</keyword>
<dbReference type="GO" id="GO:0006302">
    <property type="term" value="P:double-strand break repair"/>
    <property type="evidence" value="ECO:0007669"/>
    <property type="project" value="TreeGrafter"/>
</dbReference>
<proteinExistence type="inferred from homology"/>
<dbReference type="Gene3D" id="1.20.1440.120">
    <property type="entry name" value="Recombination protein O, C-terminal domain"/>
    <property type="match status" value="1"/>
</dbReference>
<organism evidence="9 10">
    <name type="scientific">Candidatus Gallimonas intestinavium</name>
    <dbReference type="NCBI Taxonomy" id="2838603"/>
    <lineage>
        <taxon>Bacteria</taxon>
        <taxon>Bacillati</taxon>
        <taxon>Bacillota</taxon>
        <taxon>Clostridia</taxon>
        <taxon>Candidatus Gallimonas</taxon>
    </lineage>
</organism>
<gene>
    <name evidence="7 9" type="primary">recO</name>
    <name evidence="9" type="ORF">H9964_03050</name>
</gene>
<evidence type="ECO:0000313" key="10">
    <source>
        <dbReference type="Proteomes" id="UP000824102"/>
    </source>
</evidence>
<evidence type="ECO:0000256" key="7">
    <source>
        <dbReference type="HAMAP-Rule" id="MF_00201"/>
    </source>
</evidence>
<dbReference type="InterPro" id="IPR012340">
    <property type="entry name" value="NA-bd_OB-fold"/>
</dbReference>
<dbReference type="Proteomes" id="UP000824102">
    <property type="component" value="Unassembled WGS sequence"/>
</dbReference>
<evidence type="ECO:0000256" key="3">
    <source>
        <dbReference type="ARBA" id="ARBA00022763"/>
    </source>
</evidence>
<comment type="similarity">
    <text evidence="1 7">Belongs to the RecO family.</text>
</comment>
<keyword evidence="3 7" id="KW-0227">DNA damage</keyword>
<dbReference type="Gene3D" id="2.40.50.140">
    <property type="entry name" value="Nucleic acid-binding proteins"/>
    <property type="match status" value="1"/>
</dbReference>
<evidence type="ECO:0000256" key="4">
    <source>
        <dbReference type="ARBA" id="ARBA00023172"/>
    </source>
</evidence>
<name>A0A9D2G509_9FIRM</name>
<evidence type="ECO:0000256" key="6">
    <source>
        <dbReference type="ARBA" id="ARBA00033409"/>
    </source>
</evidence>
<dbReference type="Pfam" id="PF02565">
    <property type="entry name" value="RecO_C"/>
    <property type="match status" value="1"/>
</dbReference>
<evidence type="ECO:0000256" key="5">
    <source>
        <dbReference type="ARBA" id="ARBA00023204"/>
    </source>
</evidence>
<accession>A0A9D2G509</accession>
<comment type="caution">
    <text evidence="9">The sequence shown here is derived from an EMBL/GenBank/DDBJ whole genome shotgun (WGS) entry which is preliminary data.</text>
</comment>
<dbReference type="HAMAP" id="MF_00201">
    <property type="entry name" value="RecO"/>
    <property type="match status" value="1"/>
</dbReference>
<reference evidence="9" key="1">
    <citation type="journal article" date="2021" name="PeerJ">
        <title>Extensive microbial diversity within the chicken gut microbiome revealed by metagenomics and culture.</title>
        <authorList>
            <person name="Gilroy R."/>
            <person name="Ravi A."/>
            <person name="Getino M."/>
            <person name="Pursley I."/>
            <person name="Horton D.L."/>
            <person name="Alikhan N.F."/>
            <person name="Baker D."/>
            <person name="Gharbi K."/>
            <person name="Hall N."/>
            <person name="Watson M."/>
            <person name="Adriaenssens E.M."/>
            <person name="Foster-Nyarko E."/>
            <person name="Jarju S."/>
            <person name="Secka A."/>
            <person name="Antonio M."/>
            <person name="Oren A."/>
            <person name="Chaudhuri R.R."/>
            <person name="La Ragione R."/>
            <person name="Hildebrand F."/>
            <person name="Pallen M.J."/>
        </authorList>
    </citation>
    <scope>NUCLEOTIDE SEQUENCE</scope>
    <source>
        <strain evidence="9">ChiW7-2402</strain>
    </source>
</reference>
<dbReference type="EMBL" id="DXBB01000050">
    <property type="protein sequence ID" value="HIZ72542.1"/>
    <property type="molecule type" value="Genomic_DNA"/>
</dbReference>
<dbReference type="SUPFAM" id="SSF50249">
    <property type="entry name" value="Nucleic acid-binding proteins"/>
    <property type="match status" value="1"/>
</dbReference>
<dbReference type="PANTHER" id="PTHR33991:SF1">
    <property type="entry name" value="DNA REPAIR PROTEIN RECO"/>
    <property type="match status" value="1"/>
</dbReference>
<dbReference type="AlphaFoldDB" id="A0A9D2G509"/>
<dbReference type="InterPro" id="IPR042242">
    <property type="entry name" value="RecO_C"/>
</dbReference>
<dbReference type="GO" id="GO:0043590">
    <property type="term" value="C:bacterial nucleoid"/>
    <property type="evidence" value="ECO:0007669"/>
    <property type="project" value="TreeGrafter"/>
</dbReference>
<evidence type="ECO:0000256" key="2">
    <source>
        <dbReference type="ARBA" id="ARBA00021310"/>
    </source>
</evidence>
<evidence type="ECO:0000313" key="9">
    <source>
        <dbReference type="EMBL" id="HIZ72542.1"/>
    </source>
</evidence>
<dbReference type="InterPro" id="IPR003717">
    <property type="entry name" value="RecO"/>
</dbReference>
<dbReference type="NCBIfam" id="TIGR00613">
    <property type="entry name" value="reco"/>
    <property type="match status" value="1"/>
</dbReference>
<feature type="domain" description="DNA replication/recombination mediator RecO N-terminal" evidence="8">
    <location>
        <begin position="1"/>
        <end position="76"/>
    </location>
</feature>
<dbReference type="PANTHER" id="PTHR33991">
    <property type="entry name" value="DNA REPAIR PROTEIN RECO"/>
    <property type="match status" value="1"/>
</dbReference>
<evidence type="ECO:0000259" key="8">
    <source>
        <dbReference type="Pfam" id="PF11967"/>
    </source>
</evidence>
<keyword evidence="4 7" id="KW-0233">DNA recombination</keyword>
<dbReference type="GO" id="GO:0006310">
    <property type="term" value="P:DNA recombination"/>
    <property type="evidence" value="ECO:0007669"/>
    <property type="project" value="UniProtKB-UniRule"/>
</dbReference>
<reference evidence="9" key="2">
    <citation type="submission" date="2021-04" db="EMBL/GenBank/DDBJ databases">
        <authorList>
            <person name="Gilroy R."/>
        </authorList>
    </citation>
    <scope>NUCLEOTIDE SEQUENCE</scope>
    <source>
        <strain evidence="9">ChiW7-2402</strain>
    </source>
</reference>
<protein>
    <recommendedName>
        <fullName evidence="2 7">DNA repair protein RecO</fullName>
    </recommendedName>
    <alternativeName>
        <fullName evidence="6 7">Recombination protein O</fullName>
    </alternativeName>
</protein>
<dbReference type="InterPro" id="IPR037278">
    <property type="entry name" value="ARFGAP/RecO"/>
</dbReference>
<dbReference type="Pfam" id="PF11967">
    <property type="entry name" value="RecO_N"/>
    <property type="match status" value="1"/>
</dbReference>
<sequence>MEFKADALVLRAADWGEYDKIVTLFTAERGKLSAALKGVKRAGAKLRFAAQPFCFAEFVFAEKSGRNTVISASVHDGFYALREDIACYYAAVCVAEACDKLLFEGMVSPALFLAAVRALGALSACAEGGARGEAQLEDGKSGSSFVLLQFLLTALKEAGYPVSAGNCPHCGEPLSGRMRFDMESGAFGCEACGGGVPASESTYLAIRAALGQGGEGTADGVKRALRLLSAYFSVQTSELPALAEYLRL</sequence>